<reference evidence="2" key="1">
    <citation type="submission" date="2020-11" db="EMBL/GenBank/DDBJ databases">
        <authorList>
            <consortium name="DOE Joint Genome Institute"/>
            <person name="Ahrendt S."/>
            <person name="Riley R."/>
            <person name="Andreopoulos W."/>
            <person name="Labutti K."/>
            <person name="Pangilinan J."/>
            <person name="Ruiz-Duenas F.J."/>
            <person name="Barrasa J.M."/>
            <person name="Sanchez-Garcia M."/>
            <person name="Camarero S."/>
            <person name="Miyauchi S."/>
            <person name="Serrano A."/>
            <person name="Linde D."/>
            <person name="Babiker R."/>
            <person name="Drula E."/>
            <person name="Ayuso-Fernandez I."/>
            <person name="Pacheco R."/>
            <person name="Padilla G."/>
            <person name="Ferreira P."/>
            <person name="Barriuso J."/>
            <person name="Kellner H."/>
            <person name="Castanera R."/>
            <person name="Alfaro M."/>
            <person name="Ramirez L."/>
            <person name="Pisabarro A.G."/>
            <person name="Kuo A."/>
            <person name="Tritt A."/>
            <person name="Lipzen A."/>
            <person name="He G."/>
            <person name="Yan M."/>
            <person name="Ng V."/>
            <person name="Cullen D."/>
            <person name="Martin F."/>
            <person name="Rosso M.-N."/>
            <person name="Henrissat B."/>
            <person name="Hibbett D."/>
            <person name="Martinez A.T."/>
            <person name="Grigoriev I.V."/>
        </authorList>
    </citation>
    <scope>NUCLEOTIDE SEQUENCE</scope>
    <source>
        <strain evidence="2">AH 40177</strain>
    </source>
</reference>
<accession>A0A9P5P4M3</accession>
<feature type="region of interest" description="Disordered" evidence="1">
    <location>
        <begin position="128"/>
        <end position="179"/>
    </location>
</feature>
<dbReference type="EMBL" id="JADNRY010000925">
    <property type="protein sequence ID" value="KAF9024152.1"/>
    <property type="molecule type" value="Genomic_DNA"/>
</dbReference>
<keyword evidence="3" id="KW-1185">Reference proteome</keyword>
<feature type="compositionally biased region" description="Low complexity" evidence="1">
    <location>
        <begin position="128"/>
        <end position="157"/>
    </location>
</feature>
<proteinExistence type="predicted"/>
<dbReference type="Proteomes" id="UP000772434">
    <property type="component" value="Unassembled WGS sequence"/>
</dbReference>
<name>A0A9P5P4M3_9AGAR</name>
<dbReference type="OrthoDB" id="3037695at2759"/>
<protein>
    <submittedName>
        <fullName evidence="2">Uncharacterized protein</fullName>
    </submittedName>
</protein>
<evidence type="ECO:0000313" key="3">
    <source>
        <dbReference type="Proteomes" id="UP000772434"/>
    </source>
</evidence>
<evidence type="ECO:0000313" key="2">
    <source>
        <dbReference type="EMBL" id="KAF9024152.1"/>
    </source>
</evidence>
<organism evidence="2 3">
    <name type="scientific">Rhodocollybia butyracea</name>
    <dbReference type="NCBI Taxonomy" id="206335"/>
    <lineage>
        <taxon>Eukaryota</taxon>
        <taxon>Fungi</taxon>
        <taxon>Dikarya</taxon>
        <taxon>Basidiomycota</taxon>
        <taxon>Agaricomycotina</taxon>
        <taxon>Agaricomycetes</taxon>
        <taxon>Agaricomycetidae</taxon>
        <taxon>Agaricales</taxon>
        <taxon>Marasmiineae</taxon>
        <taxon>Omphalotaceae</taxon>
        <taxon>Rhodocollybia</taxon>
    </lineage>
</organism>
<dbReference type="AlphaFoldDB" id="A0A9P5P4M3"/>
<gene>
    <name evidence="2" type="ORF">BDP27DRAFT_1438276</name>
</gene>
<comment type="caution">
    <text evidence="2">The sequence shown here is derived from an EMBL/GenBank/DDBJ whole genome shotgun (WGS) entry which is preliminary data.</text>
</comment>
<evidence type="ECO:0000256" key="1">
    <source>
        <dbReference type="SAM" id="MobiDB-lite"/>
    </source>
</evidence>
<sequence>MPAYSLPSPSTIAFSSTSIASTTQSMEVDRTNSQSPEIPRTLYNVISHARVEALERALAGENYQEIKANFAEIACAAILPAFREFRTEQNHRELDYDDMKYRIQQIYSALENSFDFICDGLNGSHAAASSASTSPVRAPSSAAPSSAFASPARLPAPVSGPAARKRRTQKPAQQPTVPLSLPPIVPGTQFVMPDFAPRPFVPESNNTPAFVFLGINKTSGVFCTFAEAEAIAPPRFRDRLLKSFMNYEAAMSHYKECVTTGVIAMLKEDETPNTVYIVTQGFEPGVFQKCQHVLSQGLNYRSGEVTWSKGTLGQASAIFQGWRDLGRVKVLLWKRPFET</sequence>